<gene>
    <name evidence="1" type="ORF">Cenrod_2252</name>
</gene>
<protein>
    <recommendedName>
        <fullName evidence="3">5-hmdU DNA kinase helical domain-containing protein</fullName>
    </recommendedName>
</protein>
<sequence>MPDLNNFPQYFRKYSWDAKHALYGYPADKYDQFEWIASLERRFNWLRKNCEKGKTASIYLLKEMIQWGGSQNGTLQKFEDGIEQHNIQQLVLDTVSNLSSPEKAIEAALKFPGMGLTYASKMLRFLDPERYGALDRRIRKAFSERLPEVLPKIYDAYDQSMVTGYVAFTEYLDHLKQKLDKEIITRPKCNLPLGSGDSKWRAADIEMAIFCWAESDDL</sequence>
<dbReference type="EMBL" id="CP004885">
    <property type="protein sequence ID" value="AGX88317.1"/>
    <property type="molecule type" value="Genomic_DNA"/>
</dbReference>
<dbReference type="AlphaFoldDB" id="U5NA89"/>
<dbReference type="HOGENOM" id="CLU_1140561_0_0_4"/>
<name>U5NA89_9BURK</name>
<dbReference type="eggNOG" id="ENOG5033XTK">
    <property type="taxonomic scope" value="Bacteria"/>
</dbReference>
<evidence type="ECO:0000313" key="2">
    <source>
        <dbReference type="Proteomes" id="UP000017184"/>
    </source>
</evidence>
<reference evidence="1 2" key="1">
    <citation type="journal article" date="2013" name="Genome Biol.">
        <title>Genomic analysis reveals key aspects of prokaryotic symbiosis in the phototrophic consortium "Chlorochromatium aggregatum".</title>
        <authorList>
            <person name="Liu Z."/>
            <person name="Muller J."/>
            <person name="Li T."/>
            <person name="Alvey R.M."/>
            <person name="Vogl K."/>
            <person name="Frigaard N.U."/>
            <person name="Rockwell N.C."/>
            <person name="Boyd E.S."/>
            <person name="Tomsho L.P."/>
            <person name="Schuster S.C."/>
            <person name="Henke P."/>
            <person name="Rohde M."/>
            <person name="Overmann J."/>
            <person name="Bryant D.A."/>
        </authorList>
    </citation>
    <scope>NUCLEOTIDE SEQUENCE [LARGE SCALE GENOMIC DNA]</scope>
    <source>
        <strain evidence="1">CR</strain>
    </source>
</reference>
<organism evidence="1 2">
    <name type="scientific">Candidatus Symbiobacter mobilis CR</name>
    <dbReference type="NCBI Taxonomy" id="946483"/>
    <lineage>
        <taxon>Bacteria</taxon>
        <taxon>Pseudomonadati</taxon>
        <taxon>Pseudomonadota</taxon>
        <taxon>Betaproteobacteria</taxon>
        <taxon>Burkholderiales</taxon>
        <taxon>Comamonadaceae</taxon>
    </lineage>
</organism>
<accession>U5NA89</accession>
<keyword evidence="2" id="KW-1185">Reference proteome</keyword>
<dbReference type="RefSeq" id="WP_022775712.1">
    <property type="nucleotide sequence ID" value="NC_022576.1"/>
</dbReference>
<dbReference type="KEGG" id="cbx:Cenrod_2252"/>
<dbReference type="STRING" id="946483.Cenrod_2252"/>
<evidence type="ECO:0000313" key="1">
    <source>
        <dbReference type="EMBL" id="AGX88317.1"/>
    </source>
</evidence>
<dbReference type="Proteomes" id="UP000017184">
    <property type="component" value="Chromosome"/>
</dbReference>
<evidence type="ECO:0008006" key="3">
    <source>
        <dbReference type="Google" id="ProtNLM"/>
    </source>
</evidence>
<proteinExistence type="predicted"/>
<dbReference type="OrthoDB" id="6989470at2"/>